<dbReference type="SUPFAM" id="SSF55961">
    <property type="entry name" value="Bet v1-like"/>
    <property type="match status" value="1"/>
</dbReference>
<organism evidence="4 5">
    <name type="scientific">Streptomyces coacervatus</name>
    <dbReference type="NCBI Taxonomy" id="647381"/>
    <lineage>
        <taxon>Bacteria</taxon>
        <taxon>Bacillati</taxon>
        <taxon>Actinomycetota</taxon>
        <taxon>Actinomycetes</taxon>
        <taxon>Kitasatosporales</taxon>
        <taxon>Streptomycetaceae</taxon>
        <taxon>Streptomyces</taxon>
    </lineage>
</organism>
<evidence type="ECO:0000313" key="5">
    <source>
        <dbReference type="Proteomes" id="UP001501009"/>
    </source>
</evidence>
<comment type="caution">
    <text evidence="4">The sequence shown here is derived from an EMBL/GenBank/DDBJ whole genome shotgun (WGS) entry which is preliminary data.</text>
</comment>
<dbReference type="Proteomes" id="UP001501009">
    <property type="component" value="Unassembled WGS sequence"/>
</dbReference>
<protein>
    <recommendedName>
        <fullName evidence="3">Activator of Hsp90 ATPase homologue 1/2-like C-terminal domain-containing protein</fullName>
    </recommendedName>
</protein>
<proteinExistence type="inferred from homology"/>
<dbReference type="CDD" id="cd07814">
    <property type="entry name" value="SRPBCC_CalC_Aha1-like"/>
    <property type="match status" value="1"/>
</dbReference>
<sequence length="187" mass="20392">MNTVFSDTPQASAISETRTASKPEEPAMSTIHIVRDYPHPPQKVWRAVTDPELIPLWTATGAGARPEGFTATAGTTFKFIAKPKPGWSGVVLCEVLEAREPSLLRYSWQDEGGGEVTEVAYRLAPHGGGTRFTYHHTGFTGTGGFFMAKILGIVRTRMLTKGLPAVLDDLDDDGTLHPDSTLRPERQ</sequence>
<evidence type="ECO:0000256" key="2">
    <source>
        <dbReference type="SAM" id="MobiDB-lite"/>
    </source>
</evidence>
<evidence type="ECO:0000259" key="3">
    <source>
        <dbReference type="Pfam" id="PF08327"/>
    </source>
</evidence>
<dbReference type="Pfam" id="PF08327">
    <property type="entry name" value="AHSA1"/>
    <property type="match status" value="1"/>
</dbReference>
<dbReference type="InterPro" id="IPR023393">
    <property type="entry name" value="START-like_dom_sf"/>
</dbReference>
<evidence type="ECO:0000256" key="1">
    <source>
        <dbReference type="ARBA" id="ARBA00006817"/>
    </source>
</evidence>
<dbReference type="InterPro" id="IPR013538">
    <property type="entry name" value="ASHA1/2-like_C"/>
</dbReference>
<gene>
    <name evidence="4" type="ORF">GCM10022403_046530</name>
</gene>
<dbReference type="Gene3D" id="3.30.530.20">
    <property type="match status" value="1"/>
</dbReference>
<feature type="domain" description="Activator of Hsp90 ATPase homologue 1/2-like C-terminal" evidence="3">
    <location>
        <begin position="39"/>
        <end position="141"/>
    </location>
</feature>
<comment type="similarity">
    <text evidence="1">Belongs to the AHA1 family.</text>
</comment>
<dbReference type="EMBL" id="BAABDE010000020">
    <property type="protein sequence ID" value="GAA3807131.1"/>
    <property type="molecule type" value="Genomic_DNA"/>
</dbReference>
<keyword evidence="5" id="KW-1185">Reference proteome</keyword>
<feature type="compositionally biased region" description="Polar residues" evidence="2">
    <location>
        <begin position="1"/>
        <end position="18"/>
    </location>
</feature>
<accession>A0ABP7I235</accession>
<feature type="region of interest" description="Disordered" evidence="2">
    <location>
        <begin position="1"/>
        <end position="26"/>
    </location>
</feature>
<evidence type="ECO:0000313" key="4">
    <source>
        <dbReference type="EMBL" id="GAA3807131.1"/>
    </source>
</evidence>
<reference evidence="5" key="1">
    <citation type="journal article" date="2019" name="Int. J. Syst. Evol. Microbiol.">
        <title>The Global Catalogue of Microorganisms (GCM) 10K type strain sequencing project: providing services to taxonomists for standard genome sequencing and annotation.</title>
        <authorList>
            <consortium name="The Broad Institute Genomics Platform"/>
            <consortium name="The Broad Institute Genome Sequencing Center for Infectious Disease"/>
            <person name="Wu L."/>
            <person name="Ma J."/>
        </authorList>
    </citation>
    <scope>NUCLEOTIDE SEQUENCE [LARGE SCALE GENOMIC DNA]</scope>
    <source>
        <strain evidence="5">JCM 17138</strain>
    </source>
</reference>
<name>A0ABP7I235_9ACTN</name>